<keyword evidence="3" id="KW-1185">Reference proteome</keyword>
<organism evidence="2 3">
    <name type="scientific">candidate division MSBL1 archaeon SCGC-AAA259A05</name>
    <dbReference type="NCBI Taxonomy" id="1698259"/>
    <lineage>
        <taxon>Archaea</taxon>
        <taxon>Methanobacteriati</taxon>
        <taxon>Methanobacteriota</taxon>
        <taxon>candidate division MSBL1</taxon>
    </lineage>
</organism>
<evidence type="ECO:0000313" key="2">
    <source>
        <dbReference type="EMBL" id="KXA88539.1"/>
    </source>
</evidence>
<dbReference type="Proteomes" id="UP000070163">
    <property type="component" value="Unassembled WGS sequence"/>
</dbReference>
<dbReference type="EMBL" id="LHXJ01000150">
    <property type="protein sequence ID" value="KXA88539.1"/>
    <property type="molecule type" value="Genomic_DNA"/>
</dbReference>
<evidence type="ECO:0000256" key="1">
    <source>
        <dbReference type="SAM" id="MobiDB-lite"/>
    </source>
</evidence>
<gene>
    <name evidence="2" type="ORF">AKJ57_06765</name>
</gene>
<evidence type="ECO:0000313" key="3">
    <source>
        <dbReference type="Proteomes" id="UP000070163"/>
    </source>
</evidence>
<protein>
    <submittedName>
        <fullName evidence="2">Uncharacterized protein</fullName>
    </submittedName>
</protein>
<comment type="caution">
    <text evidence="2">The sequence shown here is derived from an EMBL/GenBank/DDBJ whole genome shotgun (WGS) entry which is preliminary data.</text>
</comment>
<dbReference type="AlphaFoldDB" id="A0A133U2X8"/>
<feature type="compositionally biased region" description="Basic and acidic residues" evidence="1">
    <location>
        <begin position="41"/>
        <end position="56"/>
    </location>
</feature>
<sequence>MSNRRVNGKRIGSGRSLFSLYPLISLFPTVSLADPDCEGKRREVVKPGKRSGDGKVRGNGTTAEPLQKRLILRAAGRREPPSSGGGGAGGLFPFSFRVRGKVVVSFFFFAGRVFKTCLKLLCLSLLVIRIREE</sequence>
<proteinExistence type="predicted"/>
<feature type="region of interest" description="Disordered" evidence="1">
    <location>
        <begin position="41"/>
        <end position="63"/>
    </location>
</feature>
<name>A0A133U2X8_9EURY</name>
<accession>A0A133U2X8</accession>
<reference evidence="2 3" key="1">
    <citation type="journal article" date="2016" name="Sci. Rep.">
        <title>Metabolic traits of an uncultured archaeal lineage -MSBL1- from brine pools of the Red Sea.</title>
        <authorList>
            <person name="Mwirichia R."/>
            <person name="Alam I."/>
            <person name="Rashid M."/>
            <person name="Vinu M."/>
            <person name="Ba-Alawi W."/>
            <person name="Anthony Kamau A."/>
            <person name="Kamanda Ngugi D."/>
            <person name="Goker M."/>
            <person name="Klenk H.P."/>
            <person name="Bajic V."/>
            <person name="Stingl U."/>
        </authorList>
    </citation>
    <scope>NUCLEOTIDE SEQUENCE [LARGE SCALE GENOMIC DNA]</scope>
    <source>
        <strain evidence="2">SCGC-AAA259A05</strain>
    </source>
</reference>